<evidence type="ECO:0000313" key="3">
    <source>
        <dbReference type="Proteomes" id="UP001054945"/>
    </source>
</evidence>
<keyword evidence="3" id="KW-1185">Reference proteome</keyword>
<dbReference type="EMBL" id="BPLR01021262">
    <property type="protein sequence ID" value="GIX87714.1"/>
    <property type="molecule type" value="Genomic_DNA"/>
</dbReference>
<evidence type="ECO:0000256" key="1">
    <source>
        <dbReference type="SAM" id="MobiDB-lite"/>
    </source>
</evidence>
<accession>A0AAV4NSE0</accession>
<dbReference type="AlphaFoldDB" id="A0AAV4NSE0"/>
<sequence>MSLHLCWRWRKLLPQSTNGRPSSCADPPSHTPGNMCSAISHIAPMDIASLLVKPPPPNSPAPRQEIREEGSSQGEFSSRRY</sequence>
<organism evidence="2 3">
    <name type="scientific">Caerostris extrusa</name>
    <name type="common">Bark spider</name>
    <name type="synonym">Caerostris bankana</name>
    <dbReference type="NCBI Taxonomy" id="172846"/>
    <lineage>
        <taxon>Eukaryota</taxon>
        <taxon>Metazoa</taxon>
        <taxon>Ecdysozoa</taxon>
        <taxon>Arthropoda</taxon>
        <taxon>Chelicerata</taxon>
        <taxon>Arachnida</taxon>
        <taxon>Araneae</taxon>
        <taxon>Araneomorphae</taxon>
        <taxon>Entelegynae</taxon>
        <taxon>Araneoidea</taxon>
        <taxon>Araneidae</taxon>
        <taxon>Caerostris</taxon>
    </lineage>
</organism>
<name>A0AAV4NSE0_CAEEX</name>
<feature type="region of interest" description="Disordered" evidence="1">
    <location>
        <begin position="15"/>
        <end position="37"/>
    </location>
</feature>
<dbReference type="Proteomes" id="UP001054945">
    <property type="component" value="Unassembled WGS sequence"/>
</dbReference>
<feature type="compositionally biased region" description="Polar residues" evidence="1">
    <location>
        <begin position="71"/>
        <end position="81"/>
    </location>
</feature>
<comment type="caution">
    <text evidence="2">The sequence shown here is derived from an EMBL/GenBank/DDBJ whole genome shotgun (WGS) entry which is preliminary data.</text>
</comment>
<reference evidence="2 3" key="1">
    <citation type="submission" date="2021-06" db="EMBL/GenBank/DDBJ databases">
        <title>Caerostris extrusa draft genome.</title>
        <authorList>
            <person name="Kono N."/>
            <person name="Arakawa K."/>
        </authorList>
    </citation>
    <scope>NUCLEOTIDE SEQUENCE [LARGE SCALE GENOMIC DNA]</scope>
</reference>
<evidence type="ECO:0000313" key="2">
    <source>
        <dbReference type="EMBL" id="GIX87714.1"/>
    </source>
</evidence>
<feature type="region of interest" description="Disordered" evidence="1">
    <location>
        <begin position="49"/>
        <end position="81"/>
    </location>
</feature>
<gene>
    <name evidence="2" type="ORF">CEXT_57521</name>
</gene>
<proteinExistence type="predicted"/>
<protein>
    <submittedName>
        <fullName evidence="2">Uncharacterized protein</fullName>
    </submittedName>
</protein>